<feature type="binding site" evidence="12">
    <location>
        <position position="151"/>
    </location>
    <ligand>
        <name>UDP-N-acetyl-alpha-D-muramoyl-L-alanyl-D-glutamate</name>
        <dbReference type="ChEBI" id="CHEBI:83900"/>
    </ligand>
</feature>
<dbReference type="PANTHER" id="PTHR23135">
    <property type="entry name" value="MUR LIGASE FAMILY MEMBER"/>
    <property type="match status" value="1"/>
</dbReference>
<feature type="binding site" evidence="12">
    <location>
        <position position="460"/>
    </location>
    <ligand>
        <name>meso-2,6-diaminopimelate</name>
        <dbReference type="ChEBI" id="CHEBI:57791"/>
    </ligand>
</feature>
<comment type="catalytic activity">
    <reaction evidence="12">
        <text>UDP-N-acetyl-alpha-D-muramoyl-L-alanyl-D-glutamate + meso-2,6-diaminopimelate + ATP = UDP-N-acetyl-alpha-D-muramoyl-L-alanyl-gamma-D-glutamyl-meso-2,6-diaminopimelate + ADP + phosphate + H(+)</text>
        <dbReference type="Rhea" id="RHEA:23676"/>
        <dbReference type="ChEBI" id="CHEBI:15378"/>
        <dbReference type="ChEBI" id="CHEBI:30616"/>
        <dbReference type="ChEBI" id="CHEBI:43474"/>
        <dbReference type="ChEBI" id="CHEBI:57791"/>
        <dbReference type="ChEBI" id="CHEBI:83900"/>
        <dbReference type="ChEBI" id="CHEBI:83905"/>
        <dbReference type="ChEBI" id="CHEBI:456216"/>
        <dbReference type="EC" id="6.3.2.13"/>
    </reaction>
</comment>
<dbReference type="Gene3D" id="3.40.1390.10">
    <property type="entry name" value="MurE/MurF, N-terminal domain"/>
    <property type="match status" value="1"/>
</dbReference>
<dbReference type="Proteomes" id="UP000661649">
    <property type="component" value="Unassembled WGS sequence"/>
</dbReference>
<dbReference type="NCBIfam" id="NF001126">
    <property type="entry name" value="PRK00139.1-4"/>
    <property type="match status" value="1"/>
</dbReference>
<keyword evidence="8 12" id="KW-0133">Cell shape</keyword>
<dbReference type="Pfam" id="PF08245">
    <property type="entry name" value="Mur_ligase_M"/>
    <property type="match status" value="1"/>
</dbReference>
<sequence>MKLSQLLEQIEYTCVQGGLDKEIKSVVYDSRKVTPDSLFLCIKGAVSDGHKYAKEVVEKGATVLVVQDEVEVPEEVTVIRVENTRYAMACISAAWFGHPAEKMKVIGITGTKGKTTTTYLVKSILENAGYKVGLIGTIEAIIGDEVIPAANTTPESYIVQEYFAKMAEAGCDCVVMEVSSQGLMLHRTAGFVFDFGIFTNIEPDHIGPNEHKDFDDYLHCKGLLFKQCKVGIVNADDEHVQQVLEGHTCTVETYGLHDNADLWAKDLKLVTGKGVLGIDYEVQGLMDFPVEIDLPGKFSVYNSLTAIAICRHFGVSEENIQKALRAAKVKGRIEMVKVSDEFTLMIDYAHNAMSLESLLTTLKEYKPKRLVCLFGCGGNRSKLRRYEMGEVSGKLADLTIITSDNPRNEEPQAIIDDIKIGIGKTDGKYVEIIDRKEAIAYAIHNGQPGDVIVLAGKGHEDYQEIKGKKYPMDERDLIRDILAGK</sequence>
<evidence type="ECO:0000256" key="13">
    <source>
        <dbReference type="RuleBase" id="RU004135"/>
    </source>
</evidence>
<evidence type="ECO:0000313" key="18">
    <source>
        <dbReference type="Proteomes" id="UP000661649"/>
    </source>
</evidence>
<evidence type="ECO:0000256" key="1">
    <source>
        <dbReference type="ARBA" id="ARBA00004752"/>
    </source>
</evidence>
<feature type="binding site" evidence="12">
    <location>
        <position position="187"/>
    </location>
    <ligand>
        <name>UDP-N-acetyl-alpha-D-muramoyl-L-alanyl-D-glutamate</name>
        <dbReference type="ChEBI" id="CHEBI:83900"/>
    </ligand>
</feature>
<keyword evidence="9 12" id="KW-0573">Peptidoglycan synthesis</keyword>
<comment type="subcellular location">
    <subcellularLocation>
        <location evidence="12 13">Cytoplasm</location>
    </subcellularLocation>
</comment>
<dbReference type="InterPro" id="IPR036615">
    <property type="entry name" value="Mur_ligase_C_dom_sf"/>
</dbReference>
<comment type="caution">
    <text evidence="17">The sequence shown here is derived from an EMBL/GenBank/DDBJ whole genome shotgun (WGS) entry which is preliminary data.</text>
</comment>
<dbReference type="InterPro" id="IPR005761">
    <property type="entry name" value="UDP-N-AcMur-Glu-dNH2Pim_ligase"/>
</dbReference>
<comment type="PTM">
    <text evidence="12">Carboxylation is probably crucial for Mg(2+) binding and, consequently, for the gamma-phosphate positioning of ATP.</text>
</comment>
<dbReference type="EMBL" id="JACRTP010000001">
    <property type="protein sequence ID" value="MBC8627635.1"/>
    <property type="molecule type" value="Genomic_DNA"/>
</dbReference>
<feature type="binding site" evidence="12">
    <location>
        <position position="380"/>
    </location>
    <ligand>
        <name>meso-2,6-diaminopimelate</name>
        <dbReference type="ChEBI" id="CHEBI:57791"/>
    </ligand>
</feature>
<dbReference type="Gene3D" id="3.40.1190.10">
    <property type="entry name" value="Mur-like, catalytic domain"/>
    <property type="match status" value="1"/>
</dbReference>
<evidence type="ECO:0000259" key="16">
    <source>
        <dbReference type="Pfam" id="PF08245"/>
    </source>
</evidence>
<feature type="binding site" evidence="12">
    <location>
        <begin position="110"/>
        <end position="116"/>
    </location>
    <ligand>
        <name>ATP</name>
        <dbReference type="ChEBI" id="CHEBI:30616"/>
    </ligand>
</feature>
<proteinExistence type="inferred from homology"/>
<dbReference type="SUPFAM" id="SSF53244">
    <property type="entry name" value="MurD-like peptide ligases, peptide-binding domain"/>
    <property type="match status" value="1"/>
</dbReference>
<keyword evidence="5 12" id="KW-0132">Cell division</keyword>
<keyword evidence="10 12" id="KW-0131">Cell cycle</keyword>
<dbReference type="EC" id="6.3.2.13" evidence="12"/>
<feature type="domain" description="Mur ligase central" evidence="16">
    <location>
        <begin position="108"/>
        <end position="309"/>
    </location>
</feature>
<reference evidence="17 18" key="1">
    <citation type="submission" date="2020-08" db="EMBL/GenBank/DDBJ databases">
        <title>Genome public.</title>
        <authorList>
            <person name="Liu C."/>
            <person name="Sun Q."/>
        </authorList>
    </citation>
    <scope>NUCLEOTIDE SEQUENCE [LARGE SCALE GENOMIC DNA]</scope>
    <source>
        <strain evidence="17 18">3_YM_SP_D4_24.mj</strain>
    </source>
</reference>
<feature type="binding site" evidence="12">
    <location>
        <begin position="404"/>
        <end position="407"/>
    </location>
    <ligand>
        <name>meso-2,6-diaminopimelate</name>
        <dbReference type="ChEBI" id="CHEBI:57791"/>
    </ligand>
</feature>
<dbReference type="RefSeq" id="WP_117455539.1">
    <property type="nucleotide sequence ID" value="NZ_JACRTP010000001.1"/>
</dbReference>
<evidence type="ECO:0000256" key="10">
    <source>
        <dbReference type="ARBA" id="ARBA00023306"/>
    </source>
</evidence>
<keyword evidence="7 12" id="KW-0067">ATP-binding</keyword>
<dbReference type="HAMAP" id="MF_00208">
    <property type="entry name" value="MurE"/>
    <property type="match status" value="1"/>
</dbReference>
<evidence type="ECO:0000256" key="5">
    <source>
        <dbReference type="ARBA" id="ARBA00022618"/>
    </source>
</evidence>
<dbReference type="InterPro" id="IPR013221">
    <property type="entry name" value="Mur_ligase_cen"/>
</dbReference>
<evidence type="ECO:0000313" key="17">
    <source>
        <dbReference type="EMBL" id="MBC8627635.1"/>
    </source>
</evidence>
<evidence type="ECO:0000256" key="4">
    <source>
        <dbReference type="ARBA" id="ARBA00022598"/>
    </source>
</evidence>
<accession>A0ABR7P8A4</accession>
<dbReference type="InterPro" id="IPR018109">
    <property type="entry name" value="Folylpolyglutamate_synth_CS"/>
</dbReference>
<comment type="pathway">
    <text evidence="1 12 13">Cell wall biogenesis; peptidoglycan biosynthesis.</text>
</comment>
<evidence type="ECO:0000256" key="7">
    <source>
        <dbReference type="ARBA" id="ARBA00022840"/>
    </source>
</evidence>
<feature type="binding site" evidence="12">
    <location>
        <position position="30"/>
    </location>
    <ligand>
        <name>UDP-N-acetyl-alpha-D-muramoyl-L-alanyl-D-glutamate</name>
        <dbReference type="ChEBI" id="CHEBI:83900"/>
    </ligand>
</feature>
<feature type="domain" description="Mur ligase N-terminal catalytic" evidence="14">
    <location>
        <begin position="22"/>
        <end position="93"/>
    </location>
</feature>
<evidence type="ECO:0000256" key="8">
    <source>
        <dbReference type="ARBA" id="ARBA00022960"/>
    </source>
</evidence>
<dbReference type="PANTHER" id="PTHR23135:SF4">
    <property type="entry name" value="UDP-N-ACETYLMURAMOYL-L-ALANYL-D-GLUTAMATE--2,6-DIAMINOPIMELATE LIGASE MURE HOMOLOG, CHLOROPLASTIC"/>
    <property type="match status" value="1"/>
</dbReference>
<evidence type="ECO:0000256" key="6">
    <source>
        <dbReference type="ARBA" id="ARBA00022741"/>
    </source>
</evidence>
<dbReference type="InterPro" id="IPR004101">
    <property type="entry name" value="Mur_ligase_C"/>
</dbReference>
<feature type="modified residue" description="N6-carboxylysine" evidence="12">
    <location>
        <position position="221"/>
    </location>
</feature>
<evidence type="ECO:0000259" key="15">
    <source>
        <dbReference type="Pfam" id="PF02875"/>
    </source>
</evidence>
<dbReference type="InterPro" id="IPR000713">
    <property type="entry name" value="Mur_ligase_N"/>
</dbReference>
<name>A0ABR7P8A4_9FIRM</name>
<comment type="caution">
    <text evidence="12">Lacks conserved residue(s) required for the propagation of feature annotation.</text>
</comment>
<feature type="short sequence motif" description="Meso-diaminopimelate recognition motif" evidence="12">
    <location>
        <begin position="404"/>
        <end position="407"/>
    </location>
</feature>
<keyword evidence="3 12" id="KW-0963">Cytoplasm</keyword>
<feature type="binding site" evidence="12">
    <location>
        <position position="456"/>
    </location>
    <ligand>
        <name>meso-2,6-diaminopimelate</name>
        <dbReference type="ChEBI" id="CHEBI:57791"/>
    </ligand>
</feature>
<protein>
    <recommendedName>
        <fullName evidence="12">UDP-N-acetylmuramoyl-L-alanyl-D-glutamate--2,6-diaminopimelate ligase</fullName>
        <ecNumber evidence="12">6.3.2.13</ecNumber>
    </recommendedName>
    <alternativeName>
        <fullName evidence="12">Meso-A2pm-adding enzyme</fullName>
    </alternativeName>
    <alternativeName>
        <fullName evidence="12">Meso-diaminopimelate-adding enzyme</fullName>
    </alternativeName>
    <alternativeName>
        <fullName evidence="12">UDP-MurNAc-L-Ala-D-Glu:meso-diaminopimelate ligase</fullName>
    </alternativeName>
    <alternativeName>
        <fullName evidence="12">UDP-MurNAc-tripeptide synthetase</fullName>
    </alternativeName>
    <alternativeName>
        <fullName evidence="12">UDP-N-acetylmuramyl-tripeptide synthetase</fullName>
    </alternativeName>
</protein>
<dbReference type="PROSITE" id="PS01011">
    <property type="entry name" value="FOLYLPOLYGLU_SYNT_1"/>
    <property type="match status" value="1"/>
</dbReference>
<gene>
    <name evidence="12" type="primary">murE</name>
    <name evidence="17" type="ORF">H8712_03185</name>
</gene>
<evidence type="ECO:0000256" key="3">
    <source>
        <dbReference type="ARBA" id="ARBA00022490"/>
    </source>
</evidence>
<dbReference type="SUPFAM" id="SSF53623">
    <property type="entry name" value="MurD-like peptide ligases, catalytic domain"/>
    <property type="match status" value="1"/>
</dbReference>
<evidence type="ECO:0000256" key="9">
    <source>
        <dbReference type="ARBA" id="ARBA00022984"/>
    </source>
</evidence>
<feature type="binding site" evidence="12">
    <location>
        <position position="179"/>
    </location>
    <ligand>
        <name>UDP-N-acetyl-alpha-D-muramoyl-L-alanyl-D-glutamate</name>
        <dbReference type="ChEBI" id="CHEBI:83900"/>
    </ligand>
</feature>
<comment type="function">
    <text evidence="12">Catalyzes the addition of meso-diaminopimelic acid to the nucleotide precursor UDP-N-acetylmuramoyl-L-alanyl-D-glutamate (UMAG) in the biosynthesis of bacterial cell-wall peptidoglycan.</text>
</comment>
<comment type="similarity">
    <text evidence="2 12">Belongs to the MurCDEF family. MurE subfamily.</text>
</comment>
<dbReference type="InterPro" id="IPR035911">
    <property type="entry name" value="MurE/MurF_N"/>
</dbReference>
<keyword evidence="6 12" id="KW-0547">Nucleotide-binding</keyword>
<evidence type="ECO:0000256" key="2">
    <source>
        <dbReference type="ARBA" id="ARBA00005898"/>
    </source>
</evidence>
<dbReference type="GO" id="GO:0008765">
    <property type="term" value="F:UDP-N-acetylmuramoylalanyl-D-glutamate-2,6-diaminopimelate ligase activity"/>
    <property type="evidence" value="ECO:0007669"/>
    <property type="project" value="UniProtKB-EC"/>
</dbReference>
<comment type="cofactor">
    <cofactor evidence="12">
        <name>Mg(2+)</name>
        <dbReference type="ChEBI" id="CHEBI:18420"/>
    </cofactor>
</comment>
<dbReference type="SUPFAM" id="SSF63418">
    <property type="entry name" value="MurE/MurF N-terminal domain"/>
    <property type="match status" value="1"/>
</dbReference>
<feature type="binding site" evidence="12">
    <location>
        <begin position="152"/>
        <end position="153"/>
    </location>
    <ligand>
        <name>UDP-N-acetyl-alpha-D-muramoyl-L-alanyl-D-glutamate</name>
        <dbReference type="ChEBI" id="CHEBI:83900"/>
    </ligand>
</feature>
<keyword evidence="4 12" id="KW-0436">Ligase</keyword>
<dbReference type="NCBIfam" id="TIGR01085">
    <property type="entry name" value="murE"/>
    <property type="match status" value="1"/>
</dbReference>
<feature type="domain" description="Mur ligase C-terminal" evidence="15">
    <location>
        <begin position="331"/>
        <end position="458"/>
    </location>
</feature>
<evidence type="ECO:0000259" key="14">
    <source>
        <dbReference type="Pfam" id="PF01225"/>
    </source>
</evidence>
<dbReference type="Pfam" id="PF02875">
    <property type="entry name" value="Mur_ligase_C"/>
    <property type="match status" value="1"/>
</dbReference>
<keyword evidence="12" id="KW-0460">Magnesium</keyword>
<keyword evidence="11 12" id="KW-0961">Cell wall biogenesis/degradation</keyword>
<keyword evidence="18" id="KW-1185">Reference proteome</keyword>
<evidence type="ECO:0000256" key="11">
    <source>
        <dbReference type="ARBA" id="ARBA00023316"/>
    </source>
</evidence>
<organism evidence="17 18">
    <name type="scientific">Blautia stercoris</name>
    <dbReference type="NCBI Taxonomy" id="871664"/>
    <lineage>
        <taxon>Bacteria</taxon>
        <taxon>Bacillati</taxon>
        <taxon>Bacillota</taxon>
        <taxon>Clostridia</taxon>
        <taxon>Lachnospirales</taxon>
        <taxon>Lachnospiraceae</taxon>
        <taxon>Blautia</taxon>
    </lineage>
</organism>
<dbReference type="InterPro" id="IPR036565">
    <property type="entry name" value="Mur-like_cat_sf"/>
</dbReference>
<evidence type="ECO:0000256" key="12">
    <source>
        <dbReference type="HAMAP-Rule" id="MF_00208"/>
    </source>
</evidence>
<dbReference type="Gene3D" id="3.90.190.20">
    <property type="entry name" value="Mur ligase, C-terminal domain"/>
    <property type="match status" value="1"/>
</dbReference>
<dbReference type="Pfam" id="PF01225">
    <property type="entry name" value="Mur_ligase"/>
    <property type="match status" value="1"/>
</dbReference>